<keyword evidence="2" id="KW-1003">Cell membrane</keyword>
<evidence type="ECO:0000256" key="5">
    <source>
        <dbReference type="ARBA" id="ARBA00023136"/>
    </source>
</evidence>
<protein>
    <submittedName>
        <fullName evidence="9">Putative ABC transport system permease protein</fullName>
    </submittedName>
</protein>
<comment type="caution">
    <text evidence="9">The sequence shown here is derived from an EMBL/GenBank/DDBJ whole genome shotgun (WGS) entry which is preliminary data.</text>
</comment>
<dbReference type="Proteomes" id="UP000540506">
    <property type="component" value="Unassembled WGS sequence"/>
</dbReference>
<evidence type="ECO:0000259" key="8">
    <source>
        <dbReference type="Pfam" id="PF02687"/>
    </source>
</evidence>
<feature type="transmembrane region" description="Helical" evidence="7">
    <location>
        <begin position="703"/>
        <end position="728"/>
    </location>
</feature>
<keyword evidence="3 7" id="KW-0812">Transmembrane</keyword>
<organism evidence="9 10">
    <name type="scientific">Kitasatospora kifunensis</name>
    <name type="common">Streptomyces kifunensis</name>
    <dbReference type="NCBI Taxonomy" id="58351"/>
    <lineage>
        <taxon>Bacteria</taxon>
        <taxon>Bacillati</taxon>
        <taxon>Actinomycetota</taxon>
        <taxon>Actinomycetes</taxon>
        <taxon>Kitasatosporales</taxon>
        <taxon>Streptomycetaceae</taxon>
        <taxon>Kitasatospora</taxon>
    </lineage>
</organism>
<dbReference type="RefSeq" id="WP_184936626.1">
    <property type="nucleotide sequence ID" value="NZ_JACHJV010000001.1"/>
</dbReference>
<gene>
    <name evidence="9" type="ORF">FHR34_003712</name>
</gene>
<keyword evidence="4 7" id="KW-1133">Transmembrane helix</keyword>
<evidence type="ECO:0000256" key="6">
    <source>
        <dbReference type="ARBA" id="ARBA00038076"/>
    </source>
</evidence>
<feature type="transmembrane region" description="Helical" evidence="7">
    <location>
        <begin position="254"/>
        <end position="277"/>
    </location>
</feature>
<proteinExistence type="inferred from homology"/>
<feature type="transmembrane region" description="Helical" evidence="7">
    <location>
        <begin position="657"/>
        <end position="682"/>
    </location>
</feature>
<evidence type="ECO:0000256" key="2">
    <source>
        <dbReference type="ARBA" id="ARBA00022475"/>
    </source>
</evidence>
<dbReference type="InterPro" id="IPR050250">
    <property type="entry name" value="Macrolide_Exporter_MacB"/>
</dbReference>
<comment type="subcellular location">
    <subcellularLocation>
        <location evidence="1">Cell membrane</location>
        <topology evidence="1">Multi-pass membrane protein</topology>
    </subcellularLocation>
</comment>
<keyword evidence="10" id="KW-1185">Reference proteome</keyword>
<reference evidence="9 10" key="1">
    <citation type="submission" date="2020-08" db="EMBL/GenBank/DDBJ databases">
        <title>Sequencing the genomes of 1000 actinobacteria strains.</title>
        <authorList>
            <person name="Klenk H.-P."/>
        </authorList>
    </citation>
    <scope>NUCLEOTIDE SEQUENCE [LARGE SCALE GENOMIC DNA]</scope>
    <source>
        <strain evidence="9 10">DSM 41654</strain>
    </source>
</reference>
<evidence type="ECO:0000256" key="7">
    <source>
        <dbReference type="SAM" id="Phobius"/>
    </source>
</evidence>
<feature type="domain" description="ABC3 transporter permease C-terminal" evidence="8">
    <location>
        <begin position="260"/>
        <end position="376"/>
    </location>
</feature>
<dbReference type="PANTHER" id="PTHR30572">
    <property type="entry name" value="MEMBRANE COMPONENT OF TRANSPORTER-RELATED"/>
    <property type="match status" value="1"/>
</dbReference>
<dbReference type="Pfam" id="PF02687">
    <property type="entry name" value="FtsX"/>
    <property type="match status" value="2"/>
</dbReference>
<dbReference type="EMBL" id="JACHJV010000001">
    <property type="protein sequence ID" value="MBB4924719.1"/>
    <property type="molecule type" value="Genomic_DNA"/>
</dbReference>
<feature type="domain" description="ABC3 transporter permease C-terminal" evidence="8">
    <location>
        <begin position="661"/>
        <end position="777"/>
    </location>
</feature>
<dbReference type="AlphaFoldDB" id="A0A7W7VWI6"/>
<sequence>MSQLAKVVRAGVGRRRVQSLVMMLTTMMAVTAALLGGGLLVSAHASFDEGFARQRGAQLTARFDPTRVSTAQLAGTAHVPGVTASAGPYPIASLGSEVDANNSGLPVGLANPPLDFVGRTDPGGPVDDLTITAGHWSTGPGQVVLSDFNSPLGVGDKLRFPALPGRPVLTVVGLARSAGQSADAWVSPQQLAALTPPGTATGYQVLYRFARAADDAQLNADRSALAAAVPPGSMTGAASYLKIKVAADKSTATFVPFVVAFAVIGLVMSVLIIGIVVSGSVGAATRRIGILKAVGFTPAQVVRAYVGQALIPAGLGTVLGVLLGNLAAIPVLAKAGEAFHSGSGQLVAPWLDLAIALGALGTVAGTALVPALRAGRLRTVEALAVGRTPSAGRGRTVRQLLGRLPLPRPVSLGLGNPFAKPGRSATMVAAVVLGTVGVTFGVGLAVSLNTITDGMLREHAGAVEVMPLPPFGPAATDHQPQVAELPAIAAKIAADPGTKRYFRTDRATLSVVGLAGPTTVVRYDGDPAWGAYQMVAGTWFQHPGEAVVPSAFLQATGTKIGDTITLTNGGGRTAPVRIVGEAFDMEESGMVIRTESASLAALDTPVDPQSVDYELDLKPGNSVQDTMDRLDPVLKPYGFGPDDDHPLFNPTIVAMDALAAMLTLMLVAVAGLGILNTVLLDTRERVHDLGVFKALGMSPKQTLAMVLTSVSGIGLLAGLIGTPLGVALHHTVLPAMGRAAGTRLPAADLAAYHPATLLPLVLGGLVIATLGALLPAGWAARTSTASALRTE</sequence>
<evidence type="ECO:0000256" key="1">
    <source>
        <dbReference type="ARBA" id="ARBA00004651"/>
    </source>
</evidence>
<evidence type="ECO:0000313" key="9">
    <source>
        <dbReference type="EMBL" id="MBB4924719.1"/>
    </source>
</evidence>
<name>A0A7W7VWI6_KITKI</name>
<comment type="similarity">
    <text evidence="6">Belongs to the ABC-4 integral membrane protein family.</text>
</comment>
<dbReference type="GO" id="GO:0005886">
    <property type="term" value="C:plasma membrane"/>
    <property type="evidence" value="ECO:0007669"/>
    <property type="project" value="UniProtKB-SubCell"/>
</dbReference>
<feature type="transmembrane region" description="Helical" evidence="7">
    <location>
        <begin position="353"/>
        <end position="372"/>
    </location>
</feature>
<feature type="transmembrane region" description="Helical" evidence="7">
    <location>
        <begin position="757"/>
        <end position="780"/>
    </location>
</feature>
<keyword evidence="5 7" id="KW-0472">Membrane</keyword>
<feature type="transmembrane region" description="Helical" evidence="7">
    <location>
        <begin position="427"/>
        <end position="448"/>
    </location>
</feature>
<evidence type="ECO:0000256" key="3">
    <source>
        <dbReference type="ARBA" id="ARBA00022692"/>
    </source>
</evidence>
<dbReference type="GO" id="GO:0022857">
    <property type="term" value="F:transmembrane transporter activity"/>
    <property type="evidence" value="ECO:0007669"/>
    <property type="project" value="TreeGrafter"/>
</dbReference>
<accession>A0A7W7VWI6</accession>
<feature type="transmembrane region" description="Helical" evidence="7">
    <location>
        <begin position="309"/>
        <end position="333"/>
    </location>
</feature>
<dbReference type="PANTHER" id="PTHR30572:SF4">
    <property type="entry name" value="ABC TRANSPORTER PERMEASE YTRF"/>
    <property type="match status" value="1"/>
</dbReference>
<dbReference type="InterPro" id="IPR003838">
    <property type="entry name" value="ABC3_permease_C"/>
</dbReference>
<evidence type="ECO:0000256" key="4">
    <source>
        <dbReference type="ARBA" id="ARBA00022989"/>
    </source>
</evidence>
<evidence type="ECO:0000313" key="10">
    <source>
        <dbReference type="Proteomes" id="UP000540506"/>
    </source>
</evidence>